<reference evidence="21" key="1">
    <citation type="journal article" date="2019" name="Int. J. Syst. Evol. Microbiol.">
        <title>The Global Catalogue of Microorganisms (GCM) 10K type strain sequencing project: providing services to taxonomists for standard genome sequencing and annotation.</title>
        <authorList>
            <consortium name="The Broad Institute Genomics Platform"/>
            <consortium name="The Broad Institute Genome Sequencing Center for Infectious Disease"/>
            <person name="Wu L."/>
            <person name="Ma J."/>
        </authorList>
    </citation>
    <scope>NUCLEOTIDE SEQUENCE [LARGE SCALE GENOMIC DNA]</scope>
    <source>
        <strain evidence="21">JCM 17326</strain>
    </source>
</reference>
<comment type="cofactor">
    <cofactor evidence="2">
        <name>[4Fe-4S] cluster</name>
        <dbReference type="ChEBI" id="CHEBI:49883"/>
    </cofactor>
</comment>
<gene>
    <name evidence="20" type="ORF">GCM10022419_009370</name>
</gene>
<feature type="compositionally biased region" description="Basic and acidic residues" evidence="17">
    <location>
        <begin position="235"/>
        <end position="252"/>
    </location>
</feature>
<evidence type="ECO:0000259" key="19">
    <source>
        <dbReference type="PROSITE" id="PS50109"/>
    </source>
</evidence>
<comment type="subcellular location">
    <subcellularLocation>
        <location evidence="3">Cytoplasm</location>
    </subcellularLocation>
</comment>
<dbReference type="InterPro" id="IPR050482">
    <property type="entry name" value="Sensor_HK_TwoCompSys"/>
</dbReference>
<evidence type="ECO:0000256" key="3">
    <source>
        <dbReference type="ARBA" id="ARBA00004496"/>
    </source>
</evidence>
<evidence type="ECO:0000256" key="12">
    <source>
        <dbReference type="ARBA" id="ARBA00023012"/>
    </source>
</evidence>
<evidence type="ECO:0000256" key="6">
    <source>
        <dbReference type="ARBA" id="ARBA00022485"/>
    </source>
</evidence>
<dbReference type="InterPro" id="IPR036890">
    <property type="entry name" value="HATPase_C_sf"/>
</dbReference>
<feature type="domain" description="Histidine kinase" evidence="19">
    <location>
        <begin position="330"/>
        <end position="418"/>
    </location>
</feature>
<dbReference type="PRINTS" id="PR00344">
    <property type="entry name" value="BCTRLSENSOR"/>
</dbReference>
<keyword evidence="16" id="KW-0175">Coiled coil</keyword>
<keyword evidence="18" id="KW-0812">Transmembrane</keyword>
<feature type="region of interest" description="Disordered" evidence="17">
    <location>
        <begin position="229"/>
        <end position="252"/>
    </location>
</feature>
<protein>
    <recommendedName>
        <fullName evidence="5">Oxygen sensor histidine kinase NreB</fullName>
        <ecNumber evidence="4">2.7.13.3</ecNumber>
    </recommendedName>
    <alternativeName>
        <fullName evidence="15">Nitrogen regulation protein B</fullName>
    </alternativeName>
</protein>
<organism evidence="20 21">
    <name type="scientific">Nonomuraea rosea</name>
    <dbReference type="NCBI Taxonomy" id="638574"/>
    <lineage>
        <taxon>Bacteria</taxon>
        <taxon>Bacillati</taxon>
        <taxon>Actinomycetota</taxon>
        <taxon>Actinomycetes</taxon>
        <taxon>Streptosporangiales</taxon>
        <taxon>Streptosporangiaceae</taxon>
        <taxon>Nonomuraea</taxon>
    </lineage>
</organism>
<dbReference type="SMART" id="SM00387">
    <property type="entry name" value="HATPase_c"/>
    <property type="match status" value="1"/>
</dbReference>
<dbReference type="Gene3D" id="3.30.565.10">
    <property type="entry name" value="Histidine kinase-like ATPase, C-terminal domain"/>
    <property type="match status" value="1"/>
</dbReference>
<evidence type="ECO:0000256" key="16">
    <source>
        <dbReference type="SAM" id="Coils"/>
    </source>
</evidence>
<proteinExistence type="predicted"/>
<dbReference type="EC" id="2.7.13.3" evidence="4"/>
<feature type="transmembrane region" description="Helical" evidence="18">
    <location>
        <begin position="140"/>
        <end position="160"/>
    </location>
</feature>
<sequence length="418" mass="43834">MARGSPVDARAENAWLRSYPYWDAYFAIVLVATIAIILVDGGAPVAIVLLLLITGSYVKWGRRAVRAPVVPVRESWVHAAVMIVLFSLADLVAPQSAVALSALIPIAFMSLRVPQAVAVMVAMFAGPGIQLLVTLGSHPVLIATAIVVGLSASSLLGVFIGRLGRQNTERARLIEELDRTREELAEVSKEAGMLAERERLAGDIHDTLAQGFAGIIMLLQAAGTGVGAGTGTGDGQDRQDGQDGRDGQVGRERHLARAMQTARENLAETRALIAALAPPALDGASLEEALMRLAKGFELPVEVSVPDSGSSAGVPVDVLVEVPVEVQEVLVRAAQEGLANVRKHARARSVRLTLHHVRGTAVRMTISDDGCGLDPGAVTDGYGLRAMRNRVTRLGGTVSVTGAPGEGTTVTVELPCSG</sequence>
<dbReference type="PIRSF" id="PIRSF037434">
    <property type="entry name" value="STHK_ChrS"/>
    <property type="match status" value="1"/>
</dbReference>
<dbReference type="InterPro" id="IPR004358">
    <property type="entry name" value="Sig_transdc_His_kin-like_C"/>
</dbReference>
<dbReference type="RefSeq" id="WP_345559001.1">
    <property type="nucleotide sequence ID" value="NZ_BAABDQ010000002.1"/>
</dbReference>
<dbReference type="CDD" id="cd16917">
    <property type="entry name" value="HATPase_UhpB-NarQ-NarX-like"/>
    <property type="match status" value="1"/>
</dbReference>
<evidence type="ECO:0000256" key="9">
    <source>
        <dbReference type="ARBA" id="ARBA00022723"/>
    </source>
</evidence>
<name>A0ABP6VEQ1_9ACTN</name>
<evidence type="ECO:0000256" key="4">
    <source>
        <dbReference type="ARBA" id="ARBA00012438"/>
    </source>
</evidence>
<evidence type="ECO:0000256" key="10">
    <source>
        <dbReference type="ARBA" id="ARBA00022777"/>
    </source>
</evidence>
<keyword evidence="21" id="KW-1185">Reference proteome</keyword>
<evidence type="ECO:0000256" key="5">
    <source>
        <dbReference type="ARBA" id="ARBA00017322"/>
    </source>
</evidence>
<keyword evidence="12" id="KW-0902">Two-component regulatory system</keyword>
<evidence type="ECO:0000256" key="2">
    <source>
        <dbReference type="ARBA" id="ARBA00001966"/>
    </source>
</evidence>
<keyword evidence="18" id="KW-1133">Transmembrane helix</keyword>
<dbReference type="Pfam" id="PF02518">
    <property type="entry name" value="HATPase_c"/>
    <property type="match status" value="1"/>
</dbReference>
<keyword evidence="18" id="KW-0472">Membrane</keyword>
<keyword evidence="11" id="KW-0408">Iron</keyword>
<dbReference type="InterPro" id="IPR011712">
    <property type="entry name" value="Sig_transdc_His_kin_sub3_dim/P"/>
</dbReference>
<keyword evidence="10 20" id="KW-0418">Kinase</keyword>
<dbReference type="PANTHER" id="PTHR24421">
    <property type="entry name" value="NITRATE/NITRITE SENSOR PROTEIN NARX-RELATED"/>
    <property type="match status" value="1"/>
</dbReference>
<dbReference type="PROSITE" id="PS50109">
    <property type="entry name" value="HIS_KIN"/>
    <property type="match status" value="1"/>
</dbReference>
<dbReference type="PANTHER" id="PTHR24421:SF62">
    <property type="entry name" value="SENSORY TRANSDUCTION HISTIDINE KINASE"/>
    <property type="match status" value="1"/>
</dbReference>
<dbReference type="SUPFAM" id="SSF55874">
    <property type="entry name" value="ATPase domain of HSP90 chaperone/DNA topoisomerase II/histidine kinase"/>
    <property type="match status" value="1"/>
</dbReference>
<dbReference type="Pfam" id="PF07730">
    <property type="entry name" value="HisKA_3"/>
    <property type="match status" value="1"/>
</dbReference>
<dbReference type="EMBL" id="BAABDQ010000002">
    <property type="protein sequence ID" value="GAA3532430.1"/>
    <property type="molecule type" value="Genomic_DNA"/>
</dbReference>
<dbReference type="InterPro" id="IPR005467">
    <property type="entry name" value="His_kinase_dom"/>
</dbReference>
<evidence type="ECO:0000256" key="14">
    <source>
        <dbReference type="ARBA" id="ARBA00024827"/>
    </source>
</evidence>
<evidence type="ECO:0000313" key="21">
    <source>
        <dbReference type="Proteomes" id="UP001500630"/>
    </source>
</evidence>
<keyword evidence="13" id="KW-0411">Iron-sulfur</keyword>
<evidence type="ECO:0000256" key="11">
    <source>
        <dbReference type="ARBA" id="ARBA00023004"/>
    </source>
</evidence>
<evidence type="ECO:0000256" key="18">
    <source>
        <dbReference type="SAM" id="Phobius"/>
    </source>
</evidence>
<feature type="transmembrane region" description="Helical" evidence="18">
    <location>
        <begin position="75"/>
        <end position="93"/>
    </location>
</feature>
<evidence type="ECO:0000256" key="7">
    <source>
        <dbReference type="ARBA" id="ARBA00022490"/>
    </source>
</evidence>
<evidence type="ECO:0000256" key="17">
    <source>
        <dbReference type="SAM" id="MobiDB-lite"/>
    </source>
</evidence>
<evidence type="ECO:0000256" key="8">
    <source>
        <dbReference type="ARBA" id="ARBA00022679"/>
    </source>
</evidence>
<dbReference type="Gene3D" id="1.20.5.1930">
    <property type="match status" value="1"/>
</dbReference>
<feature type="transmembrane region" description="Helical" evidence="18">
    <location>
        <begin position="24"/>
        <end position="54"/>
    </location>
</feature>
<comment type="function">
    <text evidence="14">Member of the two-component regulatory system NreB/NreC involved in the control of dissimilatory nitrate/nitrite reduction in response to oxygen. NreB functions as a direct oxygen sensor histidine kinase which is autophosphorylated, in the absence of oxygen, probably at the conserved histidine residue, and transfers its phosphate group probably to a conserved aspartate residue of NreC. NreB/NreC activates the expression of the nitrate (narGHJI) and nitrite (nir) reductase operons, as well as the putative nitrate transporter gene narT.</text>
</comment>
<feature type="coiled-coil region" evidence="16">
    <location>
        <begin position="163"/>
        <end position="197"/>
    </location>
</feature>
<dbReference type="InterPro" id="IPR017205">
    <property type="entry name" value="Sig_transdc_His_kinase_ChrS"/>
</dbReference>
<accession>A0ABP6VEQ1</accession>
<keyword evidence="8" id="KW-0808">Transferase</keyword>
<dbReference type="Proteomes" id="UP001500630">
    <property type="component" value="Unassembled WGS sequence"/>
</dbReference>
<evidence type="ECO:0000313" key="20">
    <source>
        <dbReference type="EMBL" id="GAA3532430.1"/>
    </source>
</evidence>
<evidence type="ECO:0000256" key="1">
    <source>
        <dbReference type="ARBA" id="ARBA00000085"/>
    </source>
</evidence>
<comment type="catalytic activity">
    <reaction evidence="1">
        <text>ATP + protein L-histidine = ADP + protein N-phospho-L-histidine.</text>
        <dbReference type="EC" id="2.7.13.3"/>
    </reaction>
</comment>
<evidence type="ECO:0000256" key="13">
    <source>
        <dbReference type="ARBA" id="ARBA00023014"/>
    </source>
</evidence>
<keyword evidence="9" id="KW-0479">Metal-binding</keyword>
<comment type="caution">
    <text evidence="20">The sequence shown here is derived from an EMBL/GenBank/DDBJ whole genome shotgun (WGS) entry which is preliminary data.</text>
</comment>
<keyword evidence="7" id="KW-0963">Cytoplasm</keyword>
<evidence type="ECO:0000256" key="15">
    <source>
        <dbReference type="ARBA" id="ARBA00030800"/>
    </source>
</evidence>
<dbReference type="InterPro" id="IPR003594">
    <property type="entry name" value="HATPase_dom"/>
</dbReference>
<feature type="transmembrane region" description="Helical" evidence="18">
    <location>
        <begin position="113"/>
        <end position="133"/>
    </location>
</feature>
<dbReference type="GO" id="GO:0016301">
    <property type="term" value="F:kinase activity"/>
    <property type="evidence" value="ECO:0007669"/>
    <property type="project" value="UniProtKB-KW"/>
</dbReference>
<keyword evidence="6" id="KW-0004">4Fe-4S</keyword>